<sequence length="646" mass="71675">MKSLRKSLNGHRDPHITSPLPPLSRPLTAIQPPKKVIRAIAPYKAVAPQELSFEKGDFFHVMNDAPQGQWYEAHNPVSGARGLVPRSYFEEFTKGGAMPRTPMPTPGNRPESPSSPKLQAFYAIVQHDFAAERADELDAKAGDAITVVAQSNREWFVAKPIGKLGRPGLIPVSFVEIRDPATNSPVHDVDTLIDSGALPRVEEWKKAMMSYKANSISLGVIDGAGTPQTTSFVSAGNMVASTKDPAINVQGPSPHTYQQSEPRSDSAPSNLLPPGILISAEVKSFHYEMDEYWFRVHATYQPFAGDHLPQAKQLVLFRSYNDFYDFQVELLNTFPAEAGRHNTERILPYMPGPAAHVDSEVTASRREELDEYLRQLCQLRHAARYILEHRLVREFLSLKPGDADVDTDPCVHELEELDSYPVDQLSRMSLSNSADSGYAEGGPHESYRESSYNNGRERVSRPVMDYQQRKDSTTSSIYVKSNGNGSYSRPGSRMDVGGGRVESRNYSSLEIDPHRANGYSRSSVASSNDPSPIRSSIAPSVSSGTSVSGRSRSQSIANNPPISASIPQTAFIKIKVMHERKNDLVAIRVHPKVTYAQLLDKIQVRLGDEDINLRYRDSMSNDFVPLESDIGLKDWLDSTDRHLLYA</sequence>
<dbReference type="Proteomes" id="UP001148662">
    <property type="component" value="Unassembled WGS sequence"/>
</dbReference>
<protein>
    <submittedName>
        <fullName evidence="1">Uncharacterized protein</fullName>
    </submittedName>
</protein>
<reference evidence="1" key="1">
    <citation type="submission" date="2022-07" db="EMBL/GenBank/DDBJ databases">
        <title>Genome Sequence of Phlebia brevispora.</title>
        <authorList>
            <person name="Buettner E."/>
        </authorList>
    </citation>
    <scope>NUCLEOTIDE SEQUENCE</scope>
    <source>
        <strain evidence="1">MPL23</strain>
    </source>
</reference>
<organism evidence="1 2">
    <name type="scientific">Phlebia brevispora</name>
    <dbReference type="NCBI Taxonomy" id="194682"/>
    <lineage>
        <taxon>Eukaryota</taxon>
        <taxon>Fungi</taxon>
        <taxon>Dikarya</taxon>
        <taxon>Basidiomycota</taxon>
        <taxon>Agaricomycotina</taxon>
        <taxon>Agaricomycetes</taxon>
        <taxon>Polyporales</taxon>
        <taxon>Meruliaceae</taxon>
        <taxon>Phlebia</taxon>
    </lineage>
</organism>
<evidence type="ECO:0000313" key="2">
    <source>
        <dbReference type="Proteomes" id="UP001148662"/>
    </source>
</evidence>
<evidence type="ECO:0000313" key="1">
    <source>
        <dbReference type="EMBL" id="KAJ3543600.1"/>
    </source>
</evidence>
<proteinExistence type="predicted"/>
<dbReference type="EMBL" id="JANHOG010001120">
    <property type="protein sequence ID" value="KAJ3543600.1"/>
    <property type="molecule type" value="Genomic_DNA"/>
</dbReference>
<accession>A0ACC1SP88</accession>
<name>A0ACC1SP88_9APHY</name>
<comment type="caution">
    <text evidence="1">The sequence shown here is derived from an EMBL/GenBank/DDBJ whole genome shotgun (WGS) entry which is preliminary data.</text>
</comment>
<gene>
    <name evidence="1" type="ORF">NM688_g5837</name>
</gene>
<keyword evidence="2" id="KW-1185">Reference proteome</keyword>